<keyword evidence="3" id="KW-1185">Reference proteome</keyword>
<organism evidence="2 3">
    <name type="scientific">Puccinia triticina</name>
    <dbReference type="NCBI Taxonomy" id="208348"/>
    <lineage>
        <taxon>Eukaryota</taxon>
        <taxon>Fungi</taxon>
        <taxon>Dikarya</taxon>
        <taxon>Basidiomycota</taxon>
        <taxon>Pucciniomycotina</taxon>
        <taxon>Pucciniomycetes</taxon>
        <taxon>Pucciniales</taxon>
        <taxon>Pucciniaceae</taxon>
        <taxon>Puccinia</taxon>
    </lineage>
</organism>
<evidence type="ECO:0000313" key="2">
    <source>
        <dbReference type="EMBL" id="WAQ88526.1"/>
    </source>
</evidence>
<evidence type="ECO:0000256" key="1">
    <source>
        <dbReference type="SAM" id="MobiDB-lite"/>
    </source>
</evidence>
<sequence length="63" mass="6314">MSEIAASACIGNGQRSSSEPVDQSRDTPGLPSQQAAADDTFHVAVIALGPIGWKAQTASASAS</sequence>
<evidence type="ECO:0000313" key="3">
    <source>
        <dbReference type="Proteomes" id="UP001164743"/>
    </source>
</evidence>
<name>A0ABY7CWN2_9BASI</name>
<accession>A0ABY7CWN2</accession>
<feature type="region of interest" description="Disordered" evidence="1">
    <location>
        <begin position="1"/>
        <end position="36"/>
    </location>
</feature>
<gene>
    <name evidence="2" type="ORF">PtA15_9A653</name>
</gene>
<protein>
    <submittedName>
        <fullName evidence="2">Uncharacterized protein</fullName>
    </submittedName>
</protein>
<reference evidence="2" key="1">
    <citation type="submission" date="2022-10" db="EMBL/GenBank/DDBJ databases">
        <title>Puccinia triticina Genome sequencing and assembly.</title>
        <authorList>
            <person name="Li C."/>
        </authorList>
    </citation>
    <scope>NUCLEOTIDE SEQUENCE</scope>
    <source>
        <strain evidence="2">Pt15</strain>
    </source>
</reference>
<dbReference type="Proteomes" id="UP001164743">
    <property type="component" value="Chromosome 9A"/>
</dbReference>
<dbReference type="GeneID" id="77813780"/>
<proteinExistence type="predicted"/>
<dbReference type="RefSeq" id="XP_053024081.1">
    <property type="nucleotide sequence ID" value="XM_053172885.1"/>
</dbReference>
<dbReference type="EMBL" id="CP110429">
    <property type="protein sequence ID" value="WAQ88526.1"/>
    <property type="molecule type" value="Genomic_DNA"/>
</dbReference>